<accession>A0A3B1D804</accession>
<dbReference type="PROSITE" id="PS50885">
    <property type="entry name" value="HAMP"/>
    <property type="match status" value="1"/>
</dbReference>
<reference evidence="13" key="1">
    <citation type="submission" date="2018-06" db="EMBL/GenBank/DDBJ databases">
        <authorList>
            <person name="Zhirakovskaya E."/>
        </authorList>
    </citation>
    <scope>NUCLEOTIDE SEQUENCE</scope>
</reference>
<dbReference type="GO" id="GO:0030295">
    <property type="term" value="F:protein kinase activator activity"/>
    <property type="evidence" value="ECO:0007669"/>
    <property type="project" value="TreeGrafter"/>
</dbReference>
<evidence type="ECO:0000256" key="4">
    <source>
        <dbReference type="ARBA" id="ARBA00022475"/>
    </source>
</evidence>
<dbReference type="SUPFAM" id="SSF103190">
    <property type="entry name" value="Sensory domain-like"/>
    <property type="match status" value="1"/>
</dbReference>
<comment type="subcellular location">
    <subcellularLocation>
        <location evidence="2">Cell membrane</location>
        <topology evidence="2">Multi-pass membrane protein</topology>
    </subcellularLocation>
</comment>
<dbReference type="InterPro" id="IPR003594">
    <property type="entry name" value="HATPase_dom"/>
</dbReference>
<keyword evidence="10" id="KW-0472">Membrane</keyword>
<dbReference type="SMART" id="SM00304">
    <property type="entry name" value="HAMP"/>
    <property type="match status" value="1"/>
</dbReference>
<dbReference type="GO" id="GO:0000156">
    <property type="term" value="F:phosphorelay response regulator activity"/>
    <property type="evidence" value="ECO:0007669"/>
    <property type="project" value="TreeGrafter"/>
</dbReference>
<dbReference type="PANTHER" id="PTHR42878">
    <property type="entry name" value="TWO-COMPONENT HISTIDINE KINASE"/>
    <property type="match status" value="1"/>
</dbReference>
<dbReference type="InterPro" id="IPR036097">
    <property type="entry name" value="HisK_dim/P_sf"/>
</dbReference>
<dbReference type="SUPFAM" id="SSF55874">
    <property type="entry name" value="ATPase domain of HSP90 chaperone/DNA topoisomerase II/histidine kinase"/>
    <property type="match status" value="1"/>
</dbReference>
<feature type="domain" description="Histidine kinase" evidence="11">
    <location>
        <begin position="599"/>
        <end position="811"/>
    </location>
</feature>
<dbReference type="PANTHER" id="PTHR42878:SF15">
    <property type="entry name" value="BACTERIOPHYTOCHROME"/>
    <property type="match status" value="1"/>
</dbReference>
<keyword evidence="8" id="KW-0418">Kinase</keyword>
<protein>
    <recommendedName>
        <fullName evidence="3">histidine kinase</fullName>
        <ecNumber evidence="3">2.7.13.3</ecNumber>
    </recommendedName>
</protein>
<dbReference type="CDD" id="cd00082">
    <property type="entry name" value="HisKA"/>
    <property type="match status" value="1"/>
</dbReference>
<comment type="catalytic activity">
    <reaction evidence="1">
        <text>ATP + protein L-histidine = ADP + protein N-phospho-L-histidine.</text>
        <dbReference type="EC" id="2.7.13.3"/>
    </reaction>
</comment>
<dbReference type="SUPFAM" id="SSF55781">
    <property type="entry name" value="GAF domain-like"/>
    <property type="match status" value="1"/>
</dbReference>
<keyword evidence="9 10" id="KW-1133">Transmembrane helix</keyword>
<dbReference type="InterPro" id="IPR029151">
    <property type="entry name" value="Sensor-like_sf"/>
</dbReference>
<dbReference type="PRINTS" id="PR00344">
    <property type="entry name" value="BCTRLSENSOR"/>
</dbReference>
<dbReference type="GO" id="GO:0000155">
    <property type="term" value="F:phosphorelay sensor kinase activity"/>
    <property type="evidence" value="ECO:0007669"/>
    <property type="project" value="InterPro"/>
</dbReference>
<dbReference type="InterPro" id="IPR036890">
    <property type="entry name" value="HATPase_C_sf"/>
</dbReference>
<evidence type="ECO:0000256" key="2">
    <source>
        <dbReference type="ARBA" id="ARBA00004651"/>
    </source>
</evidence>
<dbReference type="InterPro" id="IPR005467">
    <property type="entry name" value="His_kinase_dom"/>
</dbReference>
<dbReference type="EMBL" id="UOGE01000097">
    <property type="protein sequence ID" value="VAX24857.1"/>
    <property type="molecule type" value="Genomic_DNA"/>
</dbReference>
<keyword evidence="6" id="KW-0808">Transferase</keyword>
<dbReference type="Gene3D" id="3.30.450.40">
    <property type="match status" value="1"/>
</dbReference>
<feature type="transmembrane region" description="Helical" evidence="10">
    <location>
        <begin position="12"/>
        <end position="33"/>
    </location>
</feature>
<dbReference type="CDD" id="cd18773">
    <property type="entry name" value="PDC1_HK_sensor"/>
    <property type="match status" value="1"/>
</dbReference>
<evidence type="ECO:0000259" key="11">
    <source>
        <dbReference type="PROSITE" id="PS50109"/>
    </source>
</evidence>
<dbReference type="EC" id="2.7.13.3" evidence="3"/>
<dbReference type="Pfam" id="PF00512">
    <property type="entry name" value="HisKA"/>
    <property type="match status" value="1"/>
</dbReference>
<dbReference type="InterPro" id="IPR050351">
    <property type="entry name" value="BphY/WalK/GraS-like"/>
</dbReference>
<dbReference type="Pfam" id="PF00672">
    <property type="entry name" value="HAMP"/>
    <property type="match status" value="1"/>
</dbReference>
<dbReference type="SUPFAM" id="SSF47384">
    <property type="entry name" value="Homodimeric domain of signal transducing histidine kinase"/>
    <property type="match status" value="1"/>
</dbReference>
<dbReference type="GO" id="GO:0007234">
    <property type="term" value="P:osmosensory signaling via phosphorelay pathway"/>
    <property type="evidence" value="ECO:0007669"/>
    <property type="project" value="TreeGrafter"/>
</dbReference>
<keyword evidence="5" id="KW-0597">Phosphoprotein</keyword>
<dbReference type="SMART" id="SM00387">
    <property type="entry name" value="HATPase_c"/>
    <property type="match status" value="1"/>
</dbReference>
<dbReference type="InterPro" id="IPR004358">
    <property type="entry name" value="Sig_transdc_His_kin-like_C"/>
</dbReference>
<evidence type="ECO:0000313" key="13">
    <source>
        <dbReference type="EMBL" id="VAX24857.1"/>
    </source>
</evidence>
<organism evidence="13">
    <name type="scientific">hydrothermal vent metagenome</name>
    <dbReference type="NCBI Taxonomy" id="652676"/>
    <lineage>
        <taxon>unclassified sequences</taxon>
        <taxon>metagenomes</taxon>
        <taxon>ecological metagenomes</taxon>
    </lineage>
</organism>
<dbReference type="Gene3D" id="3.30.450.20">
    <property type="entry name" value="PAS domain"/>
    <property type="match status" value="1"/>
</dbReference>
<dbReference type="InterPro" id="IPR003661">
    <property type="entry name" value="HisK_dim/P_dom"/>
</dbReference>
<evidence type="ECO:0000256" key="10">
    <source>
        <dbReference type="SAM" id="Phobius"/>
    </source>
</evidence>
<proteinExistence type="predicted"/>
<dbReference type="AlphaFoldDB" id="A0A3B1D804"/>
<dbReference type="Pfam" id="PF13185">
    <property type="entry name" value="GAF_2"/>
    <property type="match status" value="1"/>
</dbReference>
<dbReference type="InterPro" id="IPR003660">
    <property type="entry name" value="HAMP_dom"/>
</dbReference>
<dbReference type="GO" id="GO:0005886">
    <property type="term" value="C:plasma membrane"/>
    <property type="evidence" value="ECO:0007669"/>
    <property type="project" value="UniProtKB-SubCell"/>
</dbReference>
<evidence type="ECO:0000259" key="12">
    <source>
        <dbReference type="PROSITE" id="PS50885"/>
    </source>
</evidence>
<dbReference type="Gene3D" id="6.10.340.10">
    <property type="match status" value="1"/>
</dbReference>
<dbReference type="SMART" id="SM00388">
    <property type="entry name" value="HisKA"/>
    <property type="match status" value="1"/>
</dbReference>
<keyword evidence="4" id="KW-1003">Cell membrane</keyword>
<dbReference type="Gene3D" id="1.10.287.130">
    <property type="match status" value="1"/>
</dbReference>
<evidence type="ECO:0000256" key="6">
    <source>
        <dbReference type="ARBA" id="ARBA00022679"/>
    </source>
</evidence>
<dbReference type="CDD" id="cd06225">
    <property type="entry name" value="HAMP"/>
    <property type="match status" value="1"/>
</dbReference>
<dbReference type="SUPFAM" id="SSF158472">
    <property type="entry name" value="HAMP domain-like"/>
    <property type="match status" value="1"/>
</dbReference>
<evidence type="ECO:0000256" key="3">
    <source>
        <dbReference type="ARBA" id="ARBA00012438"/>
    </source>
</evidence>
<dbReference type="Pfam" id="PF02518">
    <property type="entry name" value="HATPase_c"/>
    <property type="match status" value="1"/>
</dbReference>
<name>A0A3B1D804_9ZZZZ</name>
<dbReference type="InterPro" id="IPR003018">
    <property type="entry name" value="GAF"/>
</dbReference>
<keyword evidence="7 10" id="KW-0812">Transmembrane</keyword>
<sequence length="811" mass="90932">MSKRRATDRLSVRINALILIFIFLPATLVVFHYKNRLDVDLKREITAEIAGQVKERADRIISAFEFSTVKVSSAVEHINVFVNTNLEESMKLVSGPPSARFFKSVMHNNLVADLKTELKSSDQFLQYRLINTTGDEIIRIERRGEDVVELPIDKLRNRGDKLYFKHILENVKPGPHVMRPTLARVDGKIATPRSLIFRIGKQVTLKNGKPLGIIVLDVSANLIFGSELSEKSSGFLVIDEEGTYLHHWDEKVLYGKDLGLSANILKEEPELKINLDKQDSRIHWDPELKEYRLWRKVFYMPHTDSKYIVLLKRIQESQVMSPWGSTIDSAGMAILLIAILSMVAIFVAMNRELRPLNQLVKSIKRFEIGELTARANITTRTEIGEIGKAFNDMAEKLESNINRITLLHEIAEEANSAASVFEVMQKCLEKVCAHTGWGIGHVYFPNSAGVCVSSEIWHSYNPEEFKPFIDLTRKSSFPPGIGLPGRVFQIGSPVWIERIDMDSNFPRQKVADEIGIQSGFAFPALEGDKVVAVLEFYSIKRVEPQKMTLDLVKHLGVMLGRVTERKRAENSLRIAHGEITSKAAQLAQANSELTEYAYVVSHDLKAPLRAIRTYAQFLSKDLEGKLQEKQKLYIENLNEAVRDGSQMIDDLLALSQIDKTPEPGVTINLEELLLELVSSLGLPDNVVVKLPKSKATVYGTPVLLRQIFLNLISNAVKFNESGNIAIEVDIRSAGSGHIEISVSDNGIGIEPHFFDKIFKVFERLHSSDEYEGTGIGLAIVRKAVIKSNGSIRVESELGKGATFFINLPGAL</sequence>
<dbReference type="PROSITE" id="PS50109">
    <property type="entry name" value="HIS_KIN"/>
    <property type="match status" value="1"/>
</dbReference>
<gene>
    <name evidence="13" type="ORF">MNBD_NITROSPINAE02-245</name>
</gene>
<dbReference type="FunFam" id="3.30.565.10:FF:000006">
    <property type="entry name" value="Sensor histidine kinase WalK"/>
    <property type="match status" value="1"/>
</dbReference>
<dbReference type="Gene3D" id="3.30.565.10">
    <property type="entry name" value="Histidine kinase-like ATPase, C-terminal domain"/>
    <property type="match status" value="1"/>
</dbReference>
<evidence type="ECO:0000256" key="1">
    <source>
        <dbReference type="ARBA" id="ARBA00000085"/>
    </source>
</evidence>
<dbReference type="InterPro" id="IPR029016">
    <property type="entry name" value="GAF-like_dom_sf"/>
</dbReference>
<evidence type="ECO:0000256" key="8">
    <source>
        <dbReference type="ARBA" id="ARBA00022777"/>
    </source>
</evidence>
<evidence type="ECO:0000256" key="5">
    <source>
        <dbReference type="ARBA" id="ARBA00022553"/>
    </source>
</evidence>
<feature type="domain" description="HAMP" evidence="12">
    <location>
        <begin position="350"/>
        <end position="402"/>
    </location>
</feature>
<evidence type="ECO:0000256" key="7">
    <source>
        <dbReference type="ARBA" id="ARBA00022692"/>
    </source>
</evidence>
<evidence type="ECO:0000256" key="9">
    <source>
        <dbReference type="ARBA" id="ARBA00022989"/>
    </source>
</evidence>